<dbReference type="EMBL" id="ML208261">
    <property type="protein sequence ID" value="TFK76128.1"/>
    <property type="molecule type" value="Genomic_DNA"/>
</dbReference>
<evidence type="ECO:0000313" key="2">
    <source>
        <dbReference type="Proteomes" id="UP000308600"/>
    </source>
</evidence>
<organism evidence="1 2">
    <name type="scientific">Pluteus cervinus</name>
    <dbReference type="NCBI Taxonomy" id="181527"/>
    <lineage>
        <taxon>Eukaryota</taxon>
        <taxon>Fungi</taxon>
        <taxon>Dikarya</taxon>
        <taxon>Basidiomycota</taxon>
        <taxon>Agaricomycotina</taxon>
        <taxon>Agaricomycetes</taxon>
        <taxon>Agaricomycetidae</taxon>
        <taxon>Agaricales</taxon>
        <taxon>Pluteineae</taxon>
        <taxon>Pluteaceae</taxon>
        <taxon>Pluteus</taxon>
    </lineage>
</organism>
<name>A0ACD3BDM4_9AGAR</name>
<proteinExistence type="predicted"/>
<accession>A0ACD3BDM4</accession>
<dbReference type="Proteomes" id="UP000308600">
    <property type="component" value="Unassembled WGS sequence"/>
</dbReference>
<gene>
    <name evidence="1" type="ORF">BDN72DRAFT_786527</name>
</gene>
<evidence type="ECO:0000313" key="1">
    <source>
        <dbReference type="EMBL" id="TFK76128.1"/>
    </source>
</evidence>
<sequence length="493" mass="55507">MSKRPPNELETKLHRAILASSKHEMTTRQTEAIVPDATVRQNALNFLLAVGLLKPLADAKGALTAFRAVTKGELTVSKDLTGEENLVLGHIKAAGNEGMWTKHLKAKTNLHQTVIDRCLKTLVQKSLIKRVQSVQHPTRKIYMLFNLEPSIALTGGPWYTDNELDTEFIKHLTDACLKFIRDLTLPKRHAQGKDNLLYSISNPPKYPSAQHIRNSLRQARLTETDLSVEHVEMLLNVLVLDGEIEKIPSFGVHLWDSNAIDEGETSEENEKRSKKKRKHVVEESSDEDKAKKKKKKKKKKPVSSEDESSDSDEDDRRKKAKRKKVKVEESSDESSEDESPKRKSKKKRKRRESDSDDSSESEVESRSNRKKKKKKKKKKAVKHESSEDEDEGSDTDSDSNVRSRKSRKSSKSSKSRKRSPSPTLSDQLAQDGGGSVYRAIRQEQVFSGWTEAPCSKCPSFDFCKPGGPVNPAECVYYSEWLSTGTVAALDAEV</sequence>
<protein>
    <submittedName>
        <fullName evidence="1">Uncharacterized protein</fullName>
    </submittedName>
</protein>
<reference evidence="1 2" key="1">
    <citation type="journal article" date="2019" name="Nat. Ecol. Evol.">
        <title>Megaphylogeny resolves global patterns of mushroom evolution.</title>
        <authorList>
            <person name="Varga T."/>
            <person name="Krizsan K."/>
            <person name="Foldi C."/>
            <person name="Dima B."/>
            <person name="Sanchez-Garcia M."/>
            <person name="Sanchez-Ramirez S."/>
            <person name="Szollosi G.J."/>
            <person name="Szarkandi J.G."/>
            <person name="Papp V."/>
            <person name="Albert L."/>
            <person name="Andreopoulos W."/>
            <person name="Angelini C."/>
            <person name="Antonin V."/>
            <person name="Barry K.W."/>
            <person name="Bougher N.L."/>
            <person name="Buchanan P."/>
            <person name="Buyck B."/>
            <person name="Bense V."/>
            <person name="Catcheside P."/>
            <person name="Chovatia M."/>
            <person name="Cooper J."/>
            <person name="Damon W."/>
            <person name="Desjardin D."/>
            <person name="Finy P."/>
            <person name="Geml J."/>
            <person name="Haridas S."/>
            <person name="Hughes K."/>
            <person name="Justo A."/>
            <person name="Karasinski D."/>
            <person name="Kautmanova I."/>
            <person name="Kiss B."/>
            <person name="Kocsube S."/>
            <person name="Kotiranta H."/>
            <person name="LaButti K.M."/>
            <person name="Lechner B.E."/>
            <person name="Liimatainen K."/>
            <person name="Lipzen A."/>
            <person name="Lukacs Z."/>
            <person name="Mihaltcheva S."/>
            <person name="Morgado L.N."/>
            <person name="Niskanen T."/>
            <person name="Noordeloos M.E."/>
            <person name="Ohm R.A."/>
            <person name="Ortiz-Santana B."/>
            <person name="Ovrebo C."/>
            <person name="Racz N."/>
            <person name="Riley R."/>
            <person name="Savchenko A."/>
            <person name="Shiryaev A."/>
            <person name="Soop K."/>
            <person name="Spirin V."/>
            <person name="Szebenyi C."/>
            <person name="Tomsovsky M."/>
            <person name="Tulloss R.E."/>
            <person name="Uehling J."/>
            <person name="Grigoriev I.V."/>
            <person name="Vagvolgyi C."/>
            <person name="Papp T."/>
            <person name="Martin F.M."/>
            <person name="Miettinen O."/>
            <person name="Hibbett D.S."/>
            <person name="Nagy L.G."/>
        </authorList>
    </citation>
    <scope>NUCLEOTIDE SEQUENCE [LARGE SCALE GENOMIC DNA]</scope>
    <source>
        <strain evidence="1 2">NL-1719</strain>
    </source>
</reference>
<keyword evidence="2" id="KW-1185">Reference proteome</keyword>